<feature type="domain" description="Xylanolytic transcriptional activator regulatory" evidence="2">
    <location>
        <begin position="190"/>
        <end position="264"/>
    </location>
</feature>
<dbReference type="GO" id="GO:0003677">
    <property type="term" value="F:DNA binding"/>
    <property type="evidence" value="ECO:0007669"/>
    <property type="project" value="InterPro"/>
</dbReference>
<organism evidence="3 4">
    <name type="scientific">Fonsecaea erecta</name>
    <dbReference type="NCBI Taxonomy" id="1367422"/>
    <lineage>
        <taxon>Eukaryota</taxon>
        <taxon>Fungi</taxon>
        <taxon>Dikarya</taxon>
        <taxon>Ascomycota</taxon>
        <taxon>Pezizomycotina</taxon>
        <taxon>Eurotiomycetes</taxon>
        <taxon>Chaetothyriomycetidae</taxon>
        <taxon>Chaetothyriales</taxon>
        <taxon>Herpotrichiellaceae</taxon>
        <taxon>Fonsecaea</taxon>
    </lineage>
</organism>
<sequence>MQYEYEQAIDVFSDQNPGDNSLYAADTINFECYGPRCMMSFYTQSAVDWMDSKVKSPEYSSTVKRLMLESARMLKMSRAYFEEGIDLAWGLVDRTLFETRLHAHFSGVNIPVADDTGWYALRNIIWAHGCQIVLSKTRTFHETLETSWALFRNALSVHTEIVLLHPSLIGVQALISMAYFSEGIGELALQYTLCTDALRLACSKGFHRQPSPSWKIPPHEVEHRNWTFWSIYCLEKQLCSRSGRPSMMDDDEIDCHVPQNALSGRPNDTLYCNTLVKMMQLSSTVRKQLASARALKQSTQQLVQAIRGLKNDLKELKSSVKQDICLDSAIDVARLPGGLTLRQAQSLQSHYFCLVLDINTPLTYPWLGIYAYLADTEEAASEMDASHGEVAQISRSAIMATRQINIHGSCSALVTRYAPMYSFVNLFLHILRDSTLSAAPSDLLLLEVALGYFSNLEYVTSFRLPRLFVREMCHYAHLAIEHKDGIQVNSLEQTPNRESEANEAPQAADLIIAPEDLNYPSSHHAFEHDFSGFPLDEDLETWNTLIPFEEAPGSIF</sequence>
<dbReference type="PANTHER" id="PTHR46910">
    <property type="entry name" value="TRANSCRIPTION FACTOR PDR1"/>
    <property type="match status" value="1"/>
</dbReference>
<gene>
    <name evidence="3" type="ORF">AYL99_00252</name>
</gene>
<dbReference type="RefSeq" id="XP_018697647.1">
    <property type="nucleotide sequence ID" value="XM_018831768.1"/>
</dbReference>
<evidence type="ECO:0000256" key="1">
    <source>
        <dbReference type="ARBA" id="ARBA00023242"/>
    </source>
</evidence>
<accession>A0A178ZWS1</accession>
<proteinExistence type="predicted"/>
<dbReference type="GO" id="GO:0006351">
    <property type="term" value="P:DNA-templated transcription"/>
    <property type="evidence" value="ECO:0007669"/>
    <property type="project" value="InterPro"/>
</dbReference>
<dbReference type="GO" id="GO:0008270">
    <property type="term" value="F:zinc ion binding"/>
    <property type="evidence" value="ECO:0007669"/>
    <property type="project" value="InterPro"/>
</dbReference>
<dbReference type="AlphaFoldDB" id="A0A178ZWS1"/>
<dbReference type="InterPro" id="IPR050987">
    <property type="entry name" value="AtrR-like"/>
</dbReference>
<dbReference type="STRING" id="1367422.A0A178ZWS1"/>
<dbReference type="SMART" id="SM00906">
    <property type="entry name" value="Fungal_trans"/>
    <property type="match status" value="1"/>
</dbReference>
<dbReference type="PANTHER" id="PTHR46910:SF25">
    <property type="entry name" value="ABC-TRANSPORTER-REGULATING TRANSCRIPTION FACTOR"/>
    <property type="match status" value="1"/>
</dbReference>
<dbReference type="InterPro" id="IPR007219">
    <property type="entry name" value="XnlR_reg_dom"/>
</dbReference>
<keyword evidence="4" id="KW-1185">Reference proteome</keyword>
<dbReference type="GeneID" id="30004422"/>
<keyword evidence="1" id="KW-0539">Nucleus</keyword>
<dbReference type="EMBL" id="LVYI01000001">
    <property type="protein sequence ID" value="OAP64280.1"/>
    <property type="molecule type" value="Genomic_DNA"/>
</dbReference>
<evidence type="ECO:0000313" key="4">
    <source>
        <dbReference type="Proteomes" id="UP000078343"/>
    </source>
</evidence>
<name>A0A178ZWS1_9EURO</name>
<dbReference type="Pfam" id="PF04082">
    <property type="entry name" value="Fungal_trans"/>
    <property type="match status" value="1"/>
</dbReference>
<dbReference type="OrthoDB" id="39175at2759"/>
<evidence type="ECO:0000313" key="3">
    <source>
        <dbReference type="EMBL" id="OAP64280.1"/>
    </source>
</evidence>
<dbReference type="GO" id="GO:0003700">
    <property type="term" value="F:DNA-binding transcription factor activity"/>
    <property type="evidence" value="ECO:0007669"/>
    <property type="project" value="InterPro"/>
</dbReference>
<dbReference type="Proteomes" id="UP000078343">
    <property type="component" value="Unassembled WGS sequence"/>
</dbReference>
<evidence type="ECO:0000259" key="2">
    <source>
        <dbReference type="SMART" id="SM00906"/>
    </source>
</evidence>
<protein>
    <recommendedName>
        <fullName evidence="2">Xylanolytic transcriptional activator regulatory domain-containing protein</fullName>
    </recommendedName>
</protein>
<comment type="caution">
    <text evidence="3">The sequence shown here is derived from an EMBL/GenBank/DDBJ whole genome shotgun (WGS) entry which is preliminary data.</text>
</comment>
<dbReference type="CDD" id="cd12148">
    <property type="entry name" value="fungal_TF_MHR"/>
    <property type="match status" value="1"/>
</dbReference>
<reference evidence="3 4" key="1">
    <citation type="submission" date="2016-04" db="EMBL/GenBank/DDBJ databases">
        <title>Draft genome of Fonsecaea erecta CBS 125763.</title>
        <authorList>
            <person name="Weiss V.A."/>
            <person name="Vicente V.A."/>
            <person name="Raittz R.T."/>
            <person name="Moreno L.F."/>
            <person name="De Souza E.M."/>
            <person name="Pedrosa F.O."/>
            <person name="Steffens M.B."/>
            <person name="Faoro H."/>
            <person name="Tadra-Sfeir M.Z."/>
            <person name="Najafzadeh M.J."/>
            <person name="Felipe M.S."/>
            <person name="Teixeira M."/>
            <person name="Sun J."/>
            <person name="Xi L."/>
            <person name="Gomes R."/>
            <person name="De Azevedo C.M."/>
            <person name="Salgado C.G."/>
            <person name="Da Silva M.B."/>
            <person name="Nascimento M.F."/>
            <person name="Queiroz-Telles F."/>
            <person name="Attili D.S."/>
            <person name="Gorbushina A."/>
        </authorList>
    </citation>
    <scope>NUCLEOTIDE SEQUENCE [LARGE SCALE GENOMIC DNA]</scope>
    <source>
        <strain evidence="3 4">CBS 125763</strain>
    </source>
</reference>